<dbReference type="SUPFAM" id="SSF49373">
    <property type="entry name" value="Invasin/intimin cell-adhesion fragments"/>
    <property type="match status" value="1"/>
</dbReference>
<dbReference type="EMBL" id="JBHUDX010000072">
    <property type="protein sequence ID" value="MFD1661337.1"/>
    <property type="molecule type" value="Genomic_DNA"/>
</dbReference>
<evidence type="ECO:0008006" key="3">
    <source>
        <dbReference type="Google" id="ProtNLM"/>
    </source>
</evidence>
<name>A0ABW4IVY1_9ACTN</name>
<dbReference type="RefSeq" id="WP_381087038.1">
    <property type="nucleotide sequence ID" value="NZ_JBHUDX010000072.1"/>
</dbReference>
<reference evidence="2" key="1">
    <citation type="journal article" date="2019" name="Int. J. Syst. Evol. Microbiol.">
        <title>The Global Catalogue of Microorganisms (GCM) 10K type strain sequencing project: providing services to taxonomists for standard genome sequencing and annotation.</title>
        <authorList>
            <consortium name="The Broad Institute Genomics Platform"/>
            <consortium name="The Broad Institute Genome Sequencing Center for Infectious Disease"/>
            <person name="Wu L."/>
            <person name="Ma J."/>
        </authorList>
    </citation>
    <scope>NUCLEOTIDE SEQUENCE [LARGE SCALE GENOMIC DNA]</scope>
    <source>
        <strain evidence="2">CGMCC 1.12470</strain>
    </source>
</reference>
<dbReference type="InterPro" id="IPR008964">
    <property type="entry name" value="Invasin/intimin_cell_adhesion"/>
</dbReference>
<comment type="caution">
    <text evidence="1">The sequence shown here is derived from an EMBL/GenBank/DDBJ whole genome shotgun (WGS) entry which is preliminary data.</text>
</comment>
<sequence length="104" mass="10343">MVSALTPVSGDGQKAERAGRFAPLAVRATGAGDAPAGGQVVSFYVDDAQGTGTDFHGGSPVMVTTDENGIGLTDVPLNAGHSPGTVRIRAMSGAAQATFTVEVV</sequence>
<evidence type="ECO:0000313" key="1">
    <source>
        <dbReference type="EMBL" id="MFD1661337.1"/>
    </source>
</evidence>
<evidence type="ECO:0000313" key="2">
    <source>
        <dbReference type="Proteomes" id="UP001597261"/>
    </source>
</evidence>
<organism evidence="1 2">
    <name type="scientific">Streptomyces caeni</name>
    <dbReference type="NCBI Taxonomy" id="2307231"/>
    <lineage>
        <taxon>Bacteria</taxon>
        <taxon>Bacillati</taxon>
        <taxon>Actinomycetota</taxon>
        <taxon>Actinomycetes</taxon>
        <taxon>Kitasatosporales</taxon>
        <taxon>Streptomycetaceae</taxon>
        <taxon>Streptomyces</taxon>
    </lineage>
</organism>
<proteinExistence type="predicted"/>
<gene>
    <name evidence="1" type="ORF">ACFSL4_24805</name>
</gene>
<accession>A0ABW4IVY1</accession>
<dbReference type="Proteomes" id="UP001597261">
    <property type="component" value="Unassembled WGS sequence"/>
</dbReference>
<protein>
    <recommendedName>
        <fullName evidence="3">Big-1 domain-containing protein</fullName>
    </recommendedName>
</protein>
<keyword evidence="2" id="KW-1185">Reference proteome</keyword>